<keyword evidence="1" id="KW-1133">Transmembrane helix</keyword>
<feature type="transmembrane region" description="Helical" evidence="1">
    <location>
        <begin position="95"/>
        <end position="115"/>
    </location>
</feature>
<feature type="transmembrane region" description="Helical" evidence="1">
    <location>
        <begin position="121"/>
        <end position="137"/>
    </location>
</feature>
<comment type="caution">
    <text evidence="3">The sequence shown here is derived from an EMBL/GenBank/DDBJ whole genome shotgun (WGS) entry which is preliminary data.</text>
</comment>
<reference evidence="3 4" key="1">
    <citation type="journal article" date="2019" name="Int. J. Syst. Evol. Microbiol.">
        <title>The Global Catalogue of Microorganisms (GCM) 10K type strain sequencing project: providing services to taxonomists for standard genome sequencing and annotation.</title>
        <authorList>
            <consortium name="The Broad Institute Genomics Platform"/>
            <consortium name="The Broad Institute Genome Sequencing Center for Infectious Disease"/>
            <person name="Wu L."/>
            <person name="Ma J."/>
        </authorList>
    </citation>
    <scope>NUCLEOTIDE SEQUENCE [LARGE SCALE GENOMIC DNA]</scope>
    <source>
        <strain evidence="3 4">CGMCC 1.12237</strain>
    </source>
</reference>
<dbReference type="Proteomes" id="UP001596201">
    <property type="component" value="Unassembled WGS sequence"/>
</dbReference>
<feature type="transmembrane region" description="Helical" evidence="1">
    <location>
        <begin position="198"/>
        <end position="224"/>
    </location>
</feature>
<dbReference type="RefSeq" id="WP_227229764.1">
    <property type="nucleotide sequence ID" value="NZ_JAJCVJ010000002.1"/>
</dbReference>
<feature type="transmembrane region" description="Helical" evidence="1">
    <location>
        <begin position="68"/>
        <end position="88"/>
    </location>
</feature>
<feature type="transmembrane region" description="Helical" evidence="1">
    <location>
        <begin position="149"/>
        <end position="168"/>
    </location>
</feature>
<dbReference type="AlphaFoldDB" id="A0ABD5RBV8"/>
<gene>
    <name evidence="3" type="ORF">ACFPJ5_11235</name>
</gene>
<feature type="transmembrane region" description="Helical" evidence="1">
    <location>
        <begin position="174"/>
        <end position="191"/>
    </location>
</feature>
<dbReference type="InterPro" id="IPR058381">
    <property type="entry name" value="DUF8068"/>
</dbReference>
<keyword evidence="4" id="KW-1185">Reference proteome</keyword>
<dbReference type="Pfam" id="PF26265">
    <property type="entry name" value="DUF8068"/>
    <property type="match status" value="1"/>
</dbReference>
<evidence type="ECO:0000313" key="3">
    <source>
        <dbReference type="EMBL" id="MFC5367514.1"/>
    </source>
</evidence>
<feature type="transmembrane region" description="Helical" evidence="1">
    <location>
        <begin position="230"/>
        <end position="252"/>
    </location>
</feature>
<dbReference type="EMBL" id="JBHSKX010000002">
    <property type="protein sequence ID" value="MFC5367514.1"/>
    <property type="molecule type" value="Genomic_DNA"/>
</dbReference>
<keyword evidence="1" id="KW-0472">Membrane</keyword>
<evidence type="ECO:0000259" key="2">
    <source>
        <dbReference type="Pfam" id="PF26265"/>
    </source>
</evidence>
<proteinExistence type="predicted"/>
<feature type="transmembrane region" description="Helical" evidence="1">
    <location>
        <begin position="28"/>
        <end position="48"/>
    </location>
</feature>
<accession>A0ABD5RBV8</accession>
<evidence type="ECO:0000256" key="1">
    <source>
        <dbReference type="SAM" id="Phobius"/>
    </source>
</evidence>
<protein>
    <recommendedName>
        <fullName evidence="2">DUF8068 domain-containing protein</fullName>
    </recommendedName>
</protein>
<sequence length="308" mass="29075">MSRPTIDTERANAGPGERLVRLGGAVPVAPRTLAGLLALVPVAGATLYRVAHNAPGTLPPAVIDTATALLPLAVAAPALAALLLAGAADRRTARLGLAFVGAFGLVSLAGGSAWFPAAVGVSAGLLVLVGGRGRSALARGTTEVRQAGVLALLTAGVLVSLAATAGLAPATLRPVGSGLALLGVGLLPASLPTDRLALLAGAAAGLLTVAVASSVPYVAGAVLLVGGGVVGVPVGLVALAVGGGVAATVGGLRRVIGGVADADGSLRPVGVSAAVAPVLLLTAGVPGTLLRAVGVAVAVGLLAGGDPS</sequence>
<name>A0ABD5RBV8_9EURY</name>
<organism evidence="3 4">
    <name type="scientific">Salinirubrum litoreum</name>
    <dbReference type="NCBI Taxonomy" id="1126234"/>
    <lineage>
        <taxon>Archaea</taxon>
        <taxon>Methanobacteriati</taxon>
        <taxon>Methanobacteriota</taxon>
        <taxon>Stenosarchaea group</taxon>
        <taxon>Halobacteria</taxon>
        <taxon>Halobacteriales</taxon>
        <taxon>Haloferacaceae</taxon>
        <taxon>Salinirubrum</taxon>
    </lineage>
</organism>
<keyword evidence="1" id="KW-0812">Transmembrane</keyword>
<feature type="domain" description="DUF8068" evidence="2">
    <location>
        <begin position="31"/>
        <end position="302"/>
    </location>
</feature>
<evidence type="ECO:0000313" key="4">
    <source>
        <dbReference type="Proteomes" id="UP001596201"/>
    </source>
</evidence>